<dbReference type="EMBL" id="FNOU01000002">
    <property type="protein sequence ID" value="SDX46047.1"/>
    <property type="molecule type" value="Genomic_DNA"/>
</dbReference>
<proteinExistence type="inferred from homology"/>
<dbReference type="InterPro" id="IPR016055">
    <property type="entry name" value="A-D-PHexomutase_a/b/a-I/II/III"/>
</dbReference>
<reference evidence="17" key="1">
    <citation type="submission" date="2016-10" db="EMBL/GenBank/DDBJ databases">
        <authorList>
            <person name="Varghese N."/>
            <person name="Submissions S."/>
        </authorList>
    </citation>
    <scope>NUCLEOTIDE SEQUENCE [LARGE SCALE GENOMIC DNA]</scope>
    <source>
        <strain evidence="17">VPI 5359</strain>
    </source>
</reference>
<dbReference type="NCBIfam" id="TIGR01455">
    <property type="entry name" value="glmM"/>
    <property type="match status" value="1"/>
</dbReference>
<evidence type="ECO:0000259" key="13">
    <source>
        <dbReference type="Pfam" id="PF02878"/>
    </source>
</evidence>
<sequence length="445" mass="47626">MSRLFGTDGVRGVFGEELTIDLAYNLGRYGSYLLAEGSHHPKIVIGMDTRESGKPLEQALVEGITSVGGEVILAGVIPTPAVAVITRELGADAGIVISASHNPYQFNGIKFFDAQGYKLPDALEDHIEALINECADLDGITAKGSVSTIDHPETIYFDHITKGIIKDLTGVKLVLDCANGASAPIAKGFFESLGAQVSVIGDQPDGQNINCGCGSTCLKKLQKMMVESDADLGLAFDGDADRCLAVDEEGQIIDGDAILNLIGRHMKSQGCLKKDTVVVTVMSNIGLDFALKEAGCKSIKTQVGDRYVLEEMRANDYNIGGEQSGHVILLDHNTTGDGMLTALYLATIIKDSPQKASELNALMTSYPQVLVNAKVANTKKHDYLSDAVIQNEIQKVESHFAGQGRVLIRPSGTEPLVRVMIEGNNQQELEKIAGNLASLIEERLV</sequence>
<dbReference type="GO" id="GO:0000287">
    <property type="term" value="F:magnesium ion binding"/>
    <property type="evidence" value="ECO:0007669"/>
    <property type="project" value="UniProtKB-UniRule"/>
</dbReference>
<comment type="catalytic activity">
    <reaction evidence="6 9 11">
        <text>alpha-D-glucosamine 1-phosphate = D-glucosamine 6-phosphate</text>
        <dbReference type="Rhea" id="RHEA:23424"/>
        <dbReference type="ChEBI" id="CHEBI:58516"/>
        <dbReference type="ChEBI" id="CHEBI:58725"/>
        <dbReference type="EC" id="5.4.2.10"/>
    </reaction>
</comment>
<dbReference type="GO" id="GO:0004615">
    <property type="term" value="F:phosphomannomutase activity"/>
    <property type="evidence" value="ECO:0007669"/>
    <property type="project" value="TreeGrafter"/>
</dbReference>
<dbReference type="SUPFAM" id="SSF55957">
    <property type="entry name" value="Phosphoglucomutase, C-terminal domain"/>
    <property type="match status" value="1"/>
</dbReference>
<dbReference type="Gene3D" id="3.40.120.10">
    <property type="entry name" value="Alpha-D-Glucose-1,6-Bisphosphate, subunit A, domain 3"/>
    <property type="match status" value="3"/>
</dbReference>
<feature type="binding site" evidence="9">
    <location>
        <position position="239"/>
    </location>
    <ligand>
        <name>Mg(2+)</name>
        <dbReference type="ChEBI" id="CHEBI:18420"/>
    </ligand>
</feature>
<name>A0A1H3BVU3_EUBBA</name>
<comment type="similarity">
    <text evidence="1 9 10">Belongs to the phosphohexose mutase family.</text>
</comment>
<dbReference type="HAMAP" id="MF_01554_B">
    <property type="entry name" value="GlmM_B"/>
    <property type="match status" value="1"/>
</dbReference>
<dbReference type="Gene3D" id="3.30.310.50">
    <property type="entry name" value="Alpha-D-phosphohexomutase, C-terminal domain"/>
    <property type="match status" value="1"/>
</dbReference>
<dbReference type="Proteomes" id="UP000199652">
    <property type="component" value="Unassembled WGS sequence"/>
</dbReference>
<feature type="domain" description="Alpha-D-phosphohexomutase alpha/beta/alpha" evidence="15">
    <location>
        <begin position="254"/>
        <end position="366"/>
    </location>
</feature>
<dbReference type="PROSITE" id="PS00710">
    <property type="entry name" value="PGM_PMM"/>
    <property type="match status" value="1"/>
</dbReference>
<dbReference type="Pfam" id="PF02879">
    <property type="entry name" value="PGM_PMM_II"/>
    <property type="match status" value="1"/>
</dbReference>
<accession>A0A1H3BVU3</accession>
<keyword evidence="3 9" id="KW-0479">Metal-binding</keyword>
<dbReference type="FunFam" id="3.30.310.50:FF:000001">
    <property type="entry name" value="Phosphoglucosamine mutase"/>
    <property type="match status" value="1"/>
</dbReference>
<evidence type="ECO:0000256" key="5">
    <source>
        <dbReference type="ARBA" id="ARBA00023235"/>
    </source>
</evidence>
<feature type="binding site" evidence="9">
    <location>
        <position position="241"/>
    </location>
    <ligand>
        <name>Mg(2+)</name>
        <dbReference type="ChEBI" id="CHEBI:18420"/>
    </ligand>
</feature>
<evidence type="ECO:0000259" key="15">
    <source>
        <dbReference type="Pfam" id="PF02880"/>
    </source>
</evidence>
<dbReference type="GO" id="GO:0005829">
    <property type="term" value="C:cytosol"/>
    <property type="evidence" value="ECO:0007669"/>
    <property type="project" value="TreeGrafter"/>
</dbReference>
<feature type="binding site" description="via phosphate group" evidence="9">
    <location>
        <position position="100"/>
    </location>
    <ligand>
        <name>Mg(2+)</name>
        <dbReference type="ChEBI" id="CHEBI:18420"/>
    </ligand>
</feature>
<evidence type="ECO:0000256" key="10">
    <source>
        <dbReference type="RuleBase" id="RU004326"/>
    </source>
</evidence>
<evidence type="ECO:0000313" key="17">
    <source>
        <dbReference type="Proteomes" id="UP000199652"/>
    </source>
</evidence>
<dbReference type="PANTHER" id="PTHR42946">
    <property type="entry name" value="PHOSPHOHEXOSE MUTASE"/>
    <property type="match status" value="1"/>
</dbReference>
<dbReference type="CDD" id="cd05802">
    <property type="entry name" value="GlmM"/>
    <property type="match status" value="1"/>
</dbReference>
<dbReference type="PRINTS" id="PR00509">
    <property type="entry name" value="PGMPMM"/>
</dbReference>
<dbReference type="PANTHER" id="PTHR42946:SF1">
    <property type="entry name" value="PHOSPHOGLUCOMUTASE (ALPHA-D-GLUCOSE-1,6-BISPHOSPHATE-DEPENDENT)"/>
    <property type="match status" value="1"/>
</dbReference>
<dbReference type="AlphaFoldDB" id="A0A1H3BVU3"/>
<dbReference type="Pfam" id="PF02878">
    <property type="entry name" value="PGM_PMM_I"/>
    <property type="match status" value="1"/>
</dbReference>
<feature type="domain" description="Alpha-D-phosphohexomutase alpha/beta/alpha" evidence="13">
    <location>
        <begin position="3"/>
        <end position="133"/>
    </location>
</feature>
<dbReference type="GO" id="GO:0009252">
    <property type="term" value="P:peptidoglycan biosynthetic process"/>
    <property type="evidence" value="ECO:0007669"/>
    <property type="project" value="TreeGrafter"/>
</dbReference>
<evidence type="ECO:0000256" key="11">
    <source>
        <dbReference type="RuleBase" id="RU004327"/>
    </source>
</evidence>
<feature type="domain" description="Alpha-D-phosphohexomutase alpha/beta/alpha" evidence="14">
    <location>
        <begin position="156"/>
        <end position="250"/>
    </location>
</feature>
<dbReference type="FunFam" id="3.40.120.10:FF:000001">
    <property type="entry name" value="Phosphoglucosamine mutase"/>
    <property type="match status" value="1"/>
</dbReference>
<comment type="function">
    <text evidence="9 11">Catalyzes the conversion of glucosamine-6-phosphate to glucosamine-1-phosphate.</text>
</comment>
<dbReference type="Pfam" id="PF00408">
    <property type="entry name" value="PGM_PMM_IV"/>
    <property type="match status" value="1"/>
</dbReference>
<dbReference type="InterPro" id="IPR005844">
    <property type="entry name" value="A-D-PHexomutase_a/b/a-I"/>
</dbReference>
<dbReference type="InterPro" id="IPR016066">
    <property type="entry name" value="A-D-PHexomutase_CS"/>
</dbReference>
<keyword evidence="4 9" id="KW-0460">Magnesium</keyword>
<evidence type="ECO:0000259" key="12">
    <source>
        <dbReference type="Pfam" id="PF00408"/>
    </source>
</evidence>
<dbReference type="Pfam" id="PF02880">
    <property type="entry name" value="PGM_PMM_III"/>
    <property type="match status" value="1"/>
</dbReference>
<dbReference type="InterPro" id="IPR005843">
    <property type="entry name" value="A-D-PHexomutase_C"/>
</dbReference>
<feature type="modified residue" description="Phosphoserine" evidence="9">
    <location>
        <position position="100"/>
    </location>
</feature>
<dbReference type="InterPro" id="IPR005841">
    <property type="entry name" value="Alpha-D-phosphohexomutase_SF"/>
</dbReference>
<dbReference type="InterPro" id="IPR050060">
    <property type="entry name" value="Phosphoglucosamine_mutase"/>
</dbReference>
<dbReference type="SUPFAM" id="SSF53738">
    <property type="entry name" value="Phosphoglucomutase, first 3 domains"/>
    <property type="match status" value="3"/>
</dbReference>
<evidence type="ECO:0000256" key="4">
    <source>
        <dbReference type="ARBA" id="ARBA00022842"/>
    </source>
</evidence>
<dbReference type="GO" id="GO:0006048">
    <property type="term" value="P:UDP-N-acetylglucosamine biosynthetic process"/>
    <property type="evidence" value="ECO:0007669"/>
    <property type="project" value="TreeGrafter"/>
</dbReference>
<keyword evidence="17" id="KW-1185">Reference proteome</keyword>
<feature type="domain" description="Alpha-D-phosphohexomutase C-terminal" evidence="12">
    <location>
        <begin position="370"/>
        <end position="437"/>
    </location>
</feature>
<comment type="PTM">
    <text evidence="9">Activated by phosphorylation.</text>
</comment>
<evidence type="ECO:0000256" key="2">
    <source>
        <dbReference type="ARBA" id="ARBA00022553"/>
    </source>
</evidence>
<feature type="binding site" evidence="9">
    <location>
        <position position="237"/>
    </location>
    <ligand>
        <name>Mg(2+)</name>
        <dbReference type="ChEBI" id="CHEBI:18420"/>
    </ligand>
</feature>
<dbReference type="EC" id="5.4.2.10" evidence="7 9"/>
<dbReference type="InterPro" id="IPR005846">
    <property type="entry name" value="A-D-PHexomutase_a/b/a-III"/>
</dbReference>
<evidence type="ECO:0000256" key="6">
    <source>
        <dbReference type="ARBA" id="ARBA00050364"/>
    </source>
</evidence>
<feature type="active site" description="Phosphoserine intermediate" evidence="9">
    <location>
        <position position="100"/>
    </location>
</feature>
<organism evidence="16 17">
    <name type="scientific">Eubacterium barkeri</name>
    <name type="common">Clostridium barkeri</name>
    <dbReference type="NCBI Taxonomy" id="1528"/>
    <lineage>
        <taxon>Bacteria</taxon>
        <taxon>Bacillati</taxon>
        <taxon>Bacillota</taxon>
        <taxon>Clostridia</taxon>
        <taxon>Eubacteriales</taxon>
        <taxon>Eubacteriaceae</taxon>
        <taxon>Eubacterium</taxon>
    </lineage>
</organism>
<protein>
    <recommendedName>
        <fullName evidence="8 9">Phosphoglucosamine mutase</fullName>
        <ecNumber evidence="7 9">5.4.2.10</ecNumber>
    </recommendedName>
</protein>
<evidence type="ECO:0000256" key="7">
    <source>
        <dbReference type="ARBA" id="ARBA00066330"/>
    </source>
</evidence>
<dbReference type="GO" id="GO:0005975">
    <property type="term" value="P:carbohydrate metabolic process"/>
    <property type="evidence" value="ECO:0007669"/>
    <property type="project" value="InterPro"/>
</dbReference>
<gene>
    <name evidence="9" type="primary">glmM</name>
    <name evidence="16" type="ORF">SAMN04488579_102229</name>
</gene>
<dbReference type="RefSeq" id="WP_090243039.1">
    <property type="nucleotide sequence ID" value="NZ_FNOU01000002.1"/>
</dbReference>
<keyword evidence="5 9" id="KW-0413">Isomerase</keyword>
<dbReference type="InterPro" id="IPR006352">
    <property type="entry name" value="GlmM_bact"/>
</dbReference>
<evidence type="ECO:0000256" key="8">
    <source>
        <dbReference type="ARBA" id="ARBA00068193"/>
    </source>
</evidence>
<evidence type="ECO:0000259" key="14">
    <source>
        <dbReference type="Pfam" id="PF02879"/>
    </source>
</evidence>
<comment type="cofactor">
    <cofactor evidence="9">
        <name>Mg(2+)</name>
        <dbReference type="ChEBI" id="CHEBI:18420"/>
    </cofactor>
    <text evidence="9">Binds 1 Mg(2+) ion per subunit.</text>
</comment>
<dbReference type="InterPro" id="IPR005845">
    <property type="entry name" value="A-D-PHexomutase_a/b/a-II"/>
</dbReference>
<evidence type="ECO:0000256" key="1">
    <source>
        <dbReference type="ARBA" id="ARBA00010231"/>
    </source>
</evidence>
<dbReference type="OrthoDB" id="9806956at2"/>
<dbReference type="InterPro" id="IPR036900">
    <property type="entry name" value="A-D-PHexomutase_C_sf"/>
</dbReference>
<dbReference type="STRING" id="1528.SAMN04488579_102229"/>
<evidence type="ECO:0000313" key="16">
    <source>
        <dbReference type="EMBL" id="SDX46047.1"/>
    </source>
</evidence>
<evidence type="ECO:0000256" key="3">
    <source>
        <dbReference type="ARBA" id="ARBA00022723"/>
    </source>
</evidence>
<dbReference type="GO" id="GO:0008966">
    <property type="term" value="F:phosphoglucosamine mutase activity"/>
    <property type="evidence" value="ECO:0007669"/>
    <property type="project" value="UniProtKB-UniRule"/>
</dbReference>
<dbReference type="FunFam" id="3.40.120.10:FF:000002">
    <property type="entry name" value="Phosphoglucosamine mutase"/>
    <property type="match status" value="1"/>
</dbReference>
<evidence type="ECO:0000256" key="9">
    <source>
        <dbReference type="HAMAP-Rule" id="MF_01554"/>
    </source>
</evidence>
<keyword evidence="2 9" id="KW-0597">Phosphoprotein</keyword>